<keyword evidence="2" id="KW-1185">Reference proteome</keyword>
<organism evidence="1 2">
    <name type="scientific">Colletotrichum scovillei</name>
    <dbReference type="NCBI Taxonomy" id="1209932"/>
    <lineage>
        <taxon>Eukaryota</taxon>
        <taxon>Fungi</taxon>
        <taxon>Dikarya</taxon>
        <taxon>Ascomycota</taxon>
        <taxon>Pezizomycotina</taxon>
        <taxon>Sordariomycetes</taxon>
        <taxon>Hypocreomycetidae</taxon>
        <taxon>Glomerellales</taxon>
        <taxon>Glomerellaceae</taxon>
        <taxon>Colletotrichum</taxon>
        <taxon>Colletotrichum acutatum species complex</taxon>
    </lineage>
</organism>
<dbReference type="Proteomes" id="UP000699042">
    <property type="component" value="Unassembled WGS sequence"/>
</dbReference>
<sequence>MRYAGKRCENSPPAVLAARIRNAAGAAGTWERALQTIDLHPRTKCYDGRQADAGNVLWGRVVTPGRRFRERGQQRGYG</sequence>
<accession>A0A9P7UGC2</accession>
<dbReference type="AlphaFoldDB" id="A0A9P7UGC2"/>
<evidence type="ECO:0000313" key="2">
    <source>
        <dbReference type="Proteomes" id="UP000699042"/>
    </source>
</evidence>
<protein>
    <submittedName>
        <fullName evidence="1">Uncharacterized protein</fullName>
    </submittedName>
</protein>
<reference evidence="1" key="1">
    <citation type="submission" date="2021-05" db="EMBL/GenBank/DDBJ databases">
        <title>Comparative genomics of three Colletotrichum scovillei strains and genetic complementation revealed genes involved fungal growth and virulence on chili pepper.</title>
        <authorList>
            <person name="Hsieh D.-K."/>
            <person name="Chuang S.-C."/>
            <person name="Chen C.-Y."/>
            <person name="Chao Y.-T."/>
            <person name="Lu M.-Y.J."/>
            <person name="Lee M.-H."/>
            <person name="Shih M.-C."/>
        </authorList>
    </citation>
    <scope>NUCLEOTIDE SEQUENCE</scope>
    <source>
        <strain evidence="1">Coll-153</strain>
    </source>
</reference>
<comment type="caution">
    <text evidence="1">The sequence shown here is derived from an EMBL/GenBank/DDBJ whole genome shotgun (WGS) entry which is preliminary data.</text>
</comment>
<gene>
    <name evidence="1" type="ORF">JMJ77_008334</name>
</gene>
<name>A0A9P7UGC2_9PEZI</name>
<evidence type="ECO:0000313" key="1">
    <source>
        <dbReference type="EMBL" id="KAG7055883.1"/>
    </source>
</evidence>
<proteinExistence type="predicted"/>
<dbReference type="EMBL" id="JAESDN010000002">
    <property type="protein sequence ID" value="KAG7055883.1"/>
    <property type="molecule type" value="Genomic_DNA"/>
</dbReference>